<dbReference type="PANTHER" id="PTHR11206">
    <property type="entry name" value="MULTIDRUG RESISTANCE PROTEIN"/>
    <property type="match status" value="1"/>
</dbReference>
<dbReference type="CDD" id="cd13132">
    <property type="entry name" value="MATE_eukaryotic"/>
    <property type="match status" value="1"/>
</dbReference>
<keyword evidence="5 6" id="KW-0472">Membrane</keyword>
<gene>
    <name evidence="7" type="ORF">URODEC1_LOCUS76496</name>
</gene>
<reference evidence="7" key="1">
    <citation type="submission" date="2024-10" db="EMBL/GenBank/DDBJ databases">
        <authorList>
            <person name="Ryan C."/>
        </authorList>
    </citation>
    <scope>NUCLEOTIDE SEQUENCE [LARGE SCALE GENOMIC DNA]</scope>
</reference>
<feature type="transmembrane region" description="Helical" evidence="6">
    <location>
        <begin position="412"/>
        <end position="432"/>
    </location>
</feature>
<comment type="subcellular location">
    <subcellularLocation>
        <location evidence="1">Membrane</location>
        <topology evidence="1">Multi-pass membrane protein</topology>
    </subcellularLocation>
</comment>
<dbReference type="InterPro" id="IPR045069">
    <property type="entry name" value="MATE_euk"/>
</dbReference>
<accession>A0ABC9CLZ7</accession>
<keyword evidence="4 6" id="KW-1133">Transmembrane helix</keyword>
<protein>
    <recommendedName>
        <fullName evidence="6">Protein DETOXIFICATION</fullName>
    </recommendedName>
    <alternativeName>
        <fullName evidence="6">Multidrug and toxic compound extrusion protein</fullName>
    </alternativeName>
</protein>
<feature type="transmembrane region" description="Helical" evidence="6">
    <location>
        <begin position="218"/>
        <end position="237"/>
    </location>
</feature>
<evidence type="ECO:0000256" key="2">
    <source>
        <dbReference type="ARBA" id="ARBA00010199"/>
    </source>
</evidence>
<dbReference type="AlphaFoldDB" id="A0ABC9CLZ7"/>
<dbReference type="Proteomes" id="UP001497457">
    <property type="component" value="Chromosome 3rd"/>
</dbReference>
<name>A0ABC9CLZ7_9POAL</name>
<evidence type="ECO:0000313" key="7">
    <source>
        <dbReference type="EMBL" id="CAL5022485.1"/>
    </source>
</evidence>
<evidence type="ECO:0000256" key="1">
    <source>
        <dbReference type="ARBA" id="ARBA00004141"/>
    </source>
</evidence>
<feature type="transmembrane region" description="Helical" evidence="6">
    <location>
        <begin position="258"/>
        <end position="283"/>
    </location>
</feature>
<feature type="transmembrane region" description="Helical" evidence="6">
    <location>
        <begin position="187"/>
        <end position="206"/>
    </location>
</feature>
<feature type="transmembrane region" description="Helical" evidence="6">
    <location>
        <begin position="119"/>
        <end position="137"/>
    </location>
</feature>
<dbReference type="Pfam" id="PF01554">
    <property type="entry name" value="MatE"/>
    <property type="match status" value="2"/>
</dbReference>
<organism evidence="7 8">
    <name type="scientific">Urochloa decumbens</name>
    <dbReference type="NCBI Taxonomy" id="240449"/>
    <lineage>
        <taxon>Eukaryota</taxon>
        <taxon>Viridiplantae</taxon>
        <taxon>Streptophyta</taxon>
        <taxon>Embryophyta</taxon>
        <taxon>Tracheophyta</taxon>
        <taxon>Spermatophyta</taxon>
        <taxon>Magnoliopsida</taxon>
        <taxon>Liliopsida</taxon>
        <taxon>Poales</taxon>
        <taxon>Poaceae</taxon>
        <taxon>PACMAD clade</taxon>
        <taxon>Panicoideae</taxon>
        <taxon>Panicodae</taxon>
        <taxon>Paniceae</taxon>
        <taxon>Melinidinae</taxon>
        <taxon>Urochloa</taxon>
    </lineage>
</organism>
<evidence type="ECO:0000313" key="8">
    <source>
        <dbReference type="Proteomes" id="UP001497457"/>
    </source>
</evidence>
<feature type="transmembrane region" description="Helical" evidence="6">
    <location>
        <begin position="438"/>
        <end position="464"/>
    </location>
</feature>
<proteinExistence type="inferred from homology"/>
<comment type="caution">
    <text evidence="6">Lacks conserved residue(s) required for the propagation of feature annotation.</text>
</comment>
<evidence type="ECO:0000256" key="5">
    <source>
        <dbReference type="ARBA" id="ARBA00023136"/>
    </source>
</evidence>
<dbReference type="NCBIfam" id="TIGR00797">
    <property type="entry name" value="matE"/>
    <property type="match status" value="1"/>
</dbReference>
<comment type="similarity">
    <text evidence="2 6">Belongs to the multi antimicrobial extrusion (MATE) (TC 2.A.66.1) family.</text>
</comment>
<keyword evidence="8" id="KW-1185">Reference proteome</keyword>
<evidence type="ECO:0000256" key="3">
    <source>
        <dbReference type="ARBA" id="ARBA00022692"/>
    </source>
</evidence>
<dbReference type="GO" id="GO:0016020">
    <property type="term" value="C:membrane"/>
    <property type="evidence" value="ECO:0007669"/>
    <property type="project" value="UniProtKB-SubCell"/>
</dbReference>
<feature type="transmembrane region" description="Helical" evidence="6">
    <location>
        <begin position="38"/>
        <end position="63"/>
    </location>
</feature>
<feature type="transmembrane region" description="Helical" evidence="6">
    <location>
        <begin position="340"/>
        <end position="360"/>
    </location>
</feature>
<evidence type="ECO:0000256" key="6">
    <source>
        <dbReference type="RuleBase" id="RU004914"/>
    </source>
</evidence>
<feature type="transmembrane region" description="Helical" evidence="6">
    <location>
        <begin position="295"/>
        <end position="320"/>
    </location>
</feature>
<dbReference type="EMBL" id="OZ075113">
    <property type="protein sequence ID" value="CAL5022485.1"/>
    <property type="molecule type" value="Genomic_DNA"/>
</dbReference>
<keyword evidence="3 6" id="KW-0812">Transmembrane</keyword>
<sequence>MEEFLGLKDPILPFSGILHGGDLGDRSKGSMLSEVKKLLCLAGPLVFGFLLQNLVQMVSVMFVGHLGELELAAAAVATSFANVTGFSFLFGLASSLDTLCGQAFGAGRHLLLGVHKQRAMLALSLASVPVAAVWAFTGEILVWCGQDPEIAGSAGRYIRWLIPALFAYGPLQCHVRFLHSQSAVAPVMLSSGAAALAHPAVCWLLVRRLGLGSRGAALANGVSYLANLAVLALHVRLSPSCKDTWQGFSREALRGVASFLKLAVPSALMMCIEGWSFELLLLLSGLLPHPKLEMAVLSICFNVNTFAFMVSSGLGVAISIRVSNELGAGRPQAARLATRVVKLLAFCVGMLQGLVVLLLRNILGHAYSNSKEVTKHTARMLPLVAASIMLDCQQCALSGVVRGCGRQKRGAFINLAAYYLVGIPAAVTFAFVCHLRGMGLWFGLLCGLGVQAILLLFITLCINWDKEALMAMDRVSSSTTPAPEELPTLNN</sequence>
<dbReference type="InterPro" id="IPR002528">
    <property type="entry name" value="MATE_fam"/>
</dbReference>
<evidence type="ECO:0000256" key="4">
    <source>
        <dbReference type="ARBA" id="ARBA00022989"/>
    </source>
</evidence>